<dbReference type="Proteomes" id="UP000235145">
    <property type="component" value="Unassembled WGS sequence"/>
</dbReference>
<dbReference type="SUPFAM" id="SSF52540">
    <property type="entry name" value="P-loop containing nucleoside triphosphate hydrolases"/>
    <property type="match status" value="1"/>
</dbReference>
<feature type="domain" description="Disease resistance N-terminal" evidence="7">
    <location>
        <begin position="6"/>
        <end position="98"/>
    </location>
</feature>
<dbReference type="InterPro" id="IPR041118">
    <property type="entry name" value="Rx_N"/>
</dbReference>
<proteinExistence type="predicted"/>
<dbReference type="PRINTS" id="PR00364">
    <property type="entry name" value="DISEASERSIST"/>
</dbReference>
<protein>
    <submittedName>
        <fullName evidence="8">Uncharacterized protein</fullName>
    </submittedName>
</protein>
<dbReference type="InterPro" id="IPR027417">
    <property type="entry name" value="P-loop_NTPase"/>
</dbReference>
<gene>
    <name evidence="8" type="ORF">LSAT_V11C300148370</name>
</gene>
<keyword evidence="5" id="KW-0067">ATP-binding</keyword>
<comment type="caution">
    <text evidence="8">The sequence shown here is derived from an EMBL/GenBank/DDBJ whole genome shotgun (WGS) entry which is preliminary data.</text>
</comment>
<dbReference type="GO" id="GO:0005524">
    <property type="term" value="F:ATP binding"/>
    <property type="evidence" value="ECO:0007669"/>
    <property type="project" value="UniProtKB-KW"/>
</dbReference>
<keyword evidence="9" id="KW-1185">Reference proteome</keyword>
<keyword evidence="2" id="KW-0677">Repeat</keyword>
<evidence type="ECO:0000313" key="8">
    <source>
        <dbReference type="EMBL" id="KAJ0219051.1"/>
    </source>
</evidence>
<dbReference type="PANTHER" id="PTHR36766">
    <property type="entry name" value="PLANT BROAD-SPECTRUM MILDEW RESISTANCE PROTEIN RPW8"/>
    <property type="match status" value="1"/>
</dbReference>
<feature type="domain" description="NB-ARC" evidence="6">
    <location>
        <begin position="172"/>
        <end position="341"/>
    </location>
</feature>
<dbReference type="AlphaFoldDB" id="A0A9R1XMW6"/>
<dbReference type="Gene3D" id="3.40.50.300">
    <property type="entry name" value="P-loop containing nucleotide triphosphate hydrolases"/>
    <property type="match status" value="1"/>
</dbReference>
<dbReference type="InterPro" id="IPR002182">
    <property type="entry name" value="NB-ARC"/>
</dbReference>
<evidence type="ECO:0000259" key="7">
    <source>
        <dbReference type="Pfam" id="PF18052"/>
    </source>
</evidence>
<keyword evidence="1" id="KW-0433">Leucine-rich repeat</keyword>
<name>A0A9R1XMW6_LACSA</name>
<evidence type="ECO:0000259" key="6">
    <source>
        <dbReference type="Pfam" id="PF00931"/>
    </source>
</evidence>
<dbReference type="EMBL" id="NBSK02000003">
    <property type="protein sequence ID" value="KAJ0219051.1"/>
    <property type="molecule type" value="Genomic_DNA"/>
</dbReference>
<dbReference type="GO" id="GO:0043531">
    <property type="term" value="F:ADP binding"/>
    <property type="evidence" value="ECO:0007669"/>
    <property type="project" value="InterPro"/>
</dbReference>
<accession>A0A9R1XMW6</accession>
<reference evidence="8 9" key="1">
    <citation type="journal article" date="2017" name="Nat. Commun.">
        <title>Genome assembly with in vitro proximity ligation data and whole-genome triplication in lettuce.</title>
        <authorList>
            <person name="Reyes-Chin-Wo S."/>
            <person name="Wang Z."/>
            <person name="Yang X."/>
            <person name="Kozik A."/>
            <person name="Arikit S."/>
            <person name="Song C."/>
            <person name="Xia L."/>
            <person name="Froenicke L."/>
            <person name="Lavelle D.O."/>
            <person name="Truco M.J."/>
            <person name="Xia R."/>
            <person name="Zhu S."/>
            <person name="Xu C."/>
            <person name="Xu H."/>
            <person name="Xu X."/>
            <person name="Cox K."/>
            <person name="Korf I."/>
            <person name="Meyers B.C."/>
            <person name="Michelmore R.W."/>
        </authorList>
    </citation>
    <scope>NUCLEOTIDE SEQUENCE [LARGE SCALE GENOMIC DNA]</scope>
    <source>
        <strain evidence="9">cv. Salinas</strain>
        <tissue evidence="8">Seedlings</tissue>
    </source>
</reference>
<dbReference type="Pfam" id="PF18052">
    <property type="entry name" value="Rx_N"/>
    <property type="match status" value="1"/>
</dbReference>
<evidence type="ECO:0000313" key="9">
    <source>
        <dbReference type="Proteomes" id="UP000235145"/>
    </source>
</evidence>
<dbReference type="Pfam" id="PF00931">
    <property type="entry name" value="NB-ARC"/>
    <property type="match status" value="1"/>
</dbReference>
<dbReference type="FunFam" id="3.40.50.300:FF:001091">
    <property type="entry name" value="Probable disease resistance protein At1g61300"/>
    <property type="match status" value="1"/>
</dbReference>
<evidence type="ECO:0000256" key="2">
    <source>
        <dbReference type="ARBA" id="ARBA00022737"/>
    </source>
</evidence>
<dbReference type="PANTHER" id="PTHR36766:SF61">
    <property type="entry name" value="NB-ARC DOMAIN DISEASE RESISTANCE PROTEIN"/>
    <property type="match status" value="1"/>
</dbReference>
<keyword evidence="3" id="KW-0547">Nucleotide-binding</keyword>
<dbReference type="GO" id="GO:0006952">
    <property type="term" value="P:defense response"/>
    <property type="evidence" value="ECO:0007669"/>
    <property type="project" value="UniProtKB-KW"/>
</dbReference>
<keyword evidence="4" id="KW-0611">Plant defense</keyword>
<dbReference type="Gene3D" id="1.10.8.430">
    <property type="entry name" value="Helical domain of apoptotic protease-activating factors"/>
    <property type="match status" value="1"/>
</dbReference>
<dbReference type="Gene3D" id="1.20.5.4130">
    <property type="match status" value="1"/>
</dbReference>
<evidence type="ECO:0000256" key="1">
    <source>
        <dbReference type="ARBA" id="ARBA00022614"/>
    </source>
</evidence>
<sequence length="389" mass="43344">MAEIVLSSFLTVIFEKLASETLKKFALSKGINSQLKKLERSLIQIKALLNDASQKEITEEAVKEWLNGLQHLAYDIDDLLDDLATPELSKESEATTSKVRKLMLIPTCCKNFTPRTRMQGKLDDIATKLQELIDAKNNLGLSVKGESQKVQMNRVAETCLIDASTIVGRQGDKDALVHRLLGDGPNDKNFSIVPIVGMGGVGKTALARLLYNEMQVKDHFELKAWVCVSDEFDIFNITKIIFQSIGGGDQKFKDLNLLQVAVKEKISKKRFLFVLDDVWSESYTDWEILARPFLAGAPGSKIIMTTRKLSLLNQLGYNQAYNLSVLPHESALSLFCEHALGKNNFDSHPTLKQHGEGIVAKCDGLPLALIALGRLLRSKKQMRKNGRNC</sequence>
<evidence type="ECO:0000256" key="5">
    <source>
        <dbReference type="ARBA" id="ARBA00022840"/>
    </source>
</evidence>
<evidence type="ECO:0000256" key="4">
    <source>
        <dbReference type="ARBA" id="ARBA00022821"/>
    </source>
</evidence>
<evidence type="ECO:0000256" key="3">
    <source>
        <dbReference type="ARBA" id="ARBA00022741"/>
    </source>
</evidence>
<organism evidence="8 9">
    <name type="scientific">Lactuca sativa</name>
    <name type="common">Garden lettuce</name>
    <dbReference type="NCBI Taxonomy" id="4236"/>
    <lineage>
        <taxon>Eukaryota</taxon>
        <taxon>Viridiplantae</taxon>
        <taxon>Streptophyta</taxon>
        <taxon>Embryophyta</taxon>
        <taxon>Tracheophyta</taxon>
        <taxon>Spermatophyta</taxon>
        <taxon>Magnoliopsida</taxon>
        <taxon>eudicotyledons</taxon>
        <taxon>Gunneridae</taxon>
        <taxon>Pentapetalae</taxon>
        <taxon>asterids</taxon>
        <taxon>campanulids</taxon>
        <taxon>Asterales</taxon>
        <taxon>Asteraceae</taxon>
        <taxon>Cichorioideae</taxon>
        <taxon>Cichorieae</taxon>
        <taxon>Lactucinae</taxon>
        <taxon>Lactuca</taxon>
    </lineage>
</organism>
<dbReference type="InterPro" id="IPR042197">
    <property type="entry name" value="Apaf_helical"/>
</dbReference>